<evidence type="ECO:0000256" key="5">
    <source>
        <dbReference type="ARBA" id="ARBA00012483"/>
    </source>
</evidence>
<dbReference type="InterPro" id="IPR011042">
    <property type="entry name" value="6-blade_b-propeller_TolB-like"/>
</dbReference>
<evidence type="ECO:0000256" key="20">
    <source>
        <dbReference type="ARBA" id="ARBA00043228"/>
    </source>
</evidence>
<accession>A0A7M7KC57</accession>
<evidence type="ECO:0000256" key="10">
    <source>
        <dbReference type="ARBA" id="ARBA00022737"/>
    </source>
</evidence>
<dbReference type="InterPro" id="IPR001841">
    <property type="entry name" value="Znf_RING"/>
</dbReference>
<reference evidence="26" key="1">
    <citation type="submission" date="2021-01" db="UniProtKB">
        <authorList>
            <consortium name="EnsemblMetazoa"/>
        </authorList>
    </citation>
    <scope>IDENTIFICATION</scope>
</reference>
<dbReference type="InParanoid" id="A0A7M7KC57"/>
<organism evidence="26 27">
    <name type="scientific">Varroa destructor</name>
    <name type="common">Honeybee mite</name>
    <dbReference type="NCBI Taxonomy" id="109461"/>
    <lineage>
        <taxon>Eukaryota</taxon>
        <taxon>Metazoa</taxon>
        <taxon>Ecdysozoa</taxon>
        <taxon>Arthropoda</taxon>
        <taxon>Chelicerata</taxon>
        <taxon>Arachnida</taxon>
        <taxon>Acari</taxon>
        <taxon>Parasitiformes</taxon>
        <taxon>Mesostigmata</taxon>
        <taxon>Gamasina</taxon>
        <taxon>Dermanyssoidea</taxon>
        <taxon>Varroidae</taxon>
        <taxon>Varroa</taxon>
    </lineage>
</organism>
<evidence type="ECO:0000256" key="18">
    <source>
        <dbReference type="ARBA" id="ARBA00041679"/>
    </source>
</evidence>
<keyword evidence="10" id="KW-0677">Repeat</keyword>
<dbReference type="Pfam" id="PF00643">
    <property type="entry name" value="zf-B_box"/>
    <property type="match status" value="1"/>
</dbReference>
<dbReference type="GO" id="GO:0000209">
    <property type="term" value="P:protein polyubiquitination"/>
    <property type="evidence" value="ECO:0007669"/>
    <property type="project" value="TreeGrafter"/>
</dbReference>
<dbReference type="RefSeq" id="XP_022664754.1">
    <property type="nucleotide sequence ID" value="XM_022809019.1"/>
</dbReference>
<dbReference type="SUPFAM" id="SSF57845">
    <property type="entry name" value="B-box zinc-binding domain"/>
    <property type="match status" value="1"/>
</dbReference>
<dbReference type="PROSITE" id="PS50089">
    <property type="entry name" value="ZF_RING_2"/>
    <property type="match status" value="1"/>
</dbReference>
<dbReference type="InterPro" id="IPR050952">
    <property type="entry name" value="TRIM-NHL_E3_ligases"/>
</dbReference>
<dbReference type="InterPro" id="IPR013783">
    <property type="entry name" value="Ig-like_fold"/>
</dbReference>
<dbReference type="Gene3D" id="2.60.40.10">
    <property type="entry name" value="Immunoglobulins"/>
    <property type="match status" value="1"/>
</dbReference>
<evidence type="ECO:0000256" key="13">
    <source>
        <dbReference type="ARBA" id="ARBA00022833"/>
    </source>
</evidence>
<evidence type="ECO:0000256" key="15">
    <source>
        <dbReference type="ARBA" id="ARBA00023054"/>
    </source>
</evidence>
<evidence type="ECO:0000256" key="16">
    <source>
        <dbReference type="ARBA" id="ARBA00023158"/>
    </source>
</evidence>
<dbReference type="GO" id="GO:0000932">
    <property type="term" value="C:P-body"/>
    <property type="evidence" value="ECO:0007669"/>
    <property type="project" value="UniProtKB-SubCell"/>
</dbReference>
<dbReference type="InterPro" id="IPR001298">
    <property type="entry name" value="Filamin/ABP280_rpt"/>
</dbReference>
<dbReference type="InterPro" id="IPR014756">
    <property type="entry name" value="Ig_E-set"/>
</dbReference>
<evidence type="ECO:0000256" key="7">
    <source>
        <dbReference type="ARBA" id="ARBA00022490"/>
    </source>
</evidence>
<dbReference type="SUPFAM" id="SSF81296">
    <property type="entry name" value="E set domains"/>
    <property type="match status" value="1"/>
</dbReference>
<feature type="repeat" description="NHL" evidence="23">
    <location>
        <begin position="556"/>
        <end position="599"/>
    </location>
</feature>
<keyword evidence="9" id="KW-0479">Metal-binding</keyword>
<dbReference type="OMA" id="WKQFDSP"/>
<keyword evidence="11 21" id="KW-0863">Zinc-finger</keyword>
<feature type="repeat" description="NHL" evidence="23">
    <location>
        <begin position="697"/>
        <end position="737"/>
    </location>
</feature>
<evidence type="ECO:0000256" key="1">
    <source>
        <dbReference type="ARBA" id="ARBA00000900"/>
    </source>
</evidence>
<evidence type="ECO:0000256" key="4">
    <source>
        <dbReference type="ARBA" id="ARBA00008518"/>
    </source>
</evidence>
<dbReference type="OrthoDB" id="342730at2759"/>
<dbReference type="GO" id="GO:0008270">
    <property type="term" value="F:zinc ion binding"/>
    <property type="evidence" value="ECO:0007669"/>
    <property type="project" value="UniProtKB-KW"/>
</dbReference>
<keyword evidence="12" id="KW-0833">Ubl conjugation pathway</keyword>
<dbReference type="GeneID" id="111251908"/>
<dbReference type="SMART" id="SM00557">
    <property type="entry name" value="IG_FLMN"/>
    <property type="match status" value="1"/>
</dbReference>
<comment type="pathway">
    <text evidence="3">Protein modification; protein ubiquitination.</text>
</comment>
<evidence type="ECO:0000259" key="25">
    <source>
        <dbReference type="PROSITE" id="PS50119"/>
    </source>
</evidence>
<feature type="domain" description="RING-type" evidence="24">
    <location>
        <begin position="32"/>
        <end position="70"/>
    </location>
</feature>
<comment type="catalytic activity">
    <reaction evidence="1">
        <text>S-ubiquitinyl-[E2 ubiquitin-conjugating enzyme]-L-cysteine + [acceptor protein]-L-lysine = [E2 ubiquitin-conjugating enzyme]-L-cysteine + N(6)-ubiquitinyl-[acceptor protein]-L-lysine.</text>
        <dbReference type="EC" id="2.3.2.27"/>
    </reaction>
</comment>
<dbReference type="InterPro" id="IPR000315">
    <property type="entry name" value="Znf_B-box"/>
</dbReference>
<evidence type="ECO:0000256" key="12">
    <source>
        <dbReference type="ARBA" id="ARBA00022786"/>
    </source>
</evidence>
<evidence type="ECO:0000256" key="11">
    <source>
        <dbReference type="ARBA" id="ARBA00022771"/>
    </source>
</evidence>
<dbReference type="Proteomes" id="UP000594260">
    <property type="component" value="Unplaced"/>
</dbReference>
<keyword evidence="16" id="KW-0943">RNA-mediated gene silencing</keyword>
<feature type="repeat" description="NHL" evidence="23">
    <location>
        <begin position="509"/>
        <end position="552"/>
    </location>
</feature>
<evidence type="ECO:0000256" key="2">
    <source>
        <dbReference type="ARBA" id="ARBA00004201"/>
    </source>
</evidence>
<evidence type="ECO:0000256" key="6">
    <source>
        <dbReference type="ARBA" id="ARBA00022473"/>
    </source>
</evidence>
<sequence length="737" mass="81365">MSLPLHVDLLPSLGQLGSPLHSLRVGTSFLTCSSCFDSNLGGLPKVLPCSHTVCAKCLVESGPFQCPQCSKLDLAGCLNLASLRLNDVLPLCSSCDDRNHAKGRCRDCNNELLCENCINAHQRVRLTRDHTILRFAPSPSLDLKQYHPRACVEHNDSLYIYCDNCDKPLCGKCTTAHKGHSLQYVREAIDNGRSFVERSLKETETKLKVLQEGLVNNQAMAKRVEQKTHDVASQIRGAIRRQLSSLEEREKELLSKVESIRLLKGKLLKAQQEQIEQATLELGKHARALRDFLASASELDFVKATKVLPQLSAAATQAVLSTPYEDDRIDFTIADIPLLSNLGYISTASFPMHCKVFGEALKGAVVGQTATFKVEAYNHLSEKTIVGGEHFIAAITTPQGFTQRVDASDHRDGSYSFSYRPCIEGLHHMVVTLRGAPVAQSPYSINVRLGRSYENLPSERPIVVFGGEGEREGKLCRPWGVCVDHQGRIVVADRSNNRMQIFNPDGSFHLSFGTPGSQAGQFDRPAGVTIDSSGRIIVADKDNHRIQIFSGRGDFITKFGERGSKLGQFNYPWDVAVNADNQILVSDTRNHRVQLFSPEGAFINKYGFEGALWKQFDSPRGVAFDLQGNMVVTDFNNHRIVVIRNDFRSAQFLGFEGSGSGEFTRPQGIAVDSEGHIIVCDSRNNRVQVFRPDGTFLCSFGQPGSDCGQMDRPSGVAISPEGRIVIVDFGNHRVQIF</sequence>
<evidence type="ECO:0000256" key="23">
    <source>
        <dbReference type="PROSITE-ProRule" id="PRU00504"/>
    </source>
</evidence>
<dbReference type="PROSITE" id="PS00518">
    <property type="entry name" value="ZF_RING_1"/>
    <property type="match status" value="1"/>
</dbReference>
<dbReference type="PROSITE" id="PS50119">
    <property type="entry name" value="ZF_BBOX"/>
    <property type="match status" value="1"/>
</dbReference>
<dbReference type="AlphaFoldDB" id="A0A7M7KC57"/>
<feature type="repeat" description="NHL" evidence="23">
    <location>
        <begin position="650"/>
        <end position="693"/>
    </location>
</feature>
<dbReference type="EnsemblMetazoa" id="XM_022809020">
    <property type="protein sequence ID" value="XP_022664755"/>
    <property type="gene ID" value="LOC111251908"/>
</dbReference>
<comment type="similarity">
    <text evidence="4">Belongs to the TRIM/RBCC family.</text>
</comment>
<dbReference type="SMART" id="SM00184">
    <property type="entry name" value="RING"/>
    <property type="match status" value="1"/>
</dbReference>
<keyword evidence="13" id="KW-0862">Zinc</keyword>
<dbReference type="GO" id="GO:0043161">
    <property type="term" value="P:proteasome-mediated ubiquitin-dependent protein catabolic process"/>
    <property type="evidence" value="ECO:0007669"/>
    <property type="project" value="TreeGrafter"/>
</dbReference>
<dbReference type="Pfam" id="PF00630">
    <property type="entry name" value="Filamin"/>
    <property type="match status" value="1"/>
</dbReference>
<evidence type="ECO:0000256" key="22">
    <source>
        <dbReference type="PROSITE-ProRule" id="PRU00087"/>
    </source>
</evidence>
<dbReference type="GO" id="GO:0035198">
    <property type="term" value="F:miRNA binding"/>
    <property type="evidence" value="ECO:0007669"/>
    <property type="project" value="UniProtKB-ARBA"/>
</dbReference>
<dbReference type="KEGG" id="vde:111251908"/>
<comment type="subcellular location">
    <subcellularLocation>
        <location evidence="2">Cytoplasm</location>
        <location evidence="2">P-body</location>
    </subcellularLocation>
</comment>
<evidence type="ECO:0000313" key="27">
    <source>
        <dbReference type="Proteomes" id="UP000594260"/>
    </source>
</evidence>
<dbReference type="EC" id="2.3.2.27" evidence="5"/>
<dbReference type="PANTHER" id="PTHR24104">
    <property type="entry name" value="E3 UBIQUITIN-PROTEIN LIGASE NHLRC1-RELATED"/>
    <property type="match status" value="1"/>
</dbReference>
<name>A0A7M7KC57_VARDE</name>
<evidence type="ECO:0000259" key="24">
    <source>
        <dbReference type="PROSITE" id="PS50089"/>
    </source>
</evidence>
<evidence type="ECO:0000256" key="3">
    <source>
        <dbReference type="ARBA" id="ARBA00004906"/>
    </source>
</evidence>
<dbReference type="InterPro" id="IPR001258">
    <property type="entry name" value="NHL_repeat"/>
</dbReference>
<dbReference type="PROSITE" id="PS51125">
    <property type="entry name" value="NHL"/>
    <property type="match status" value="6"/>
</dbReference>
<dbReference type="FunFam" id="2.120.10.30:FF:000013">
    <property type="entry name" value="E3 ubiquitin-protein ligase TRIM71"/>
    <property type="match status" value="1"/>
</dbReference>
<dbReference type="CDD" id="cd19796">
    <property type="entry name" value="Bbox2_TRIM71_C-VII"/>
    <property type="match status" value="1"/>
</dbReference>
<dbReference type="FunCoup" id="A0A7M7KC57">
    <property type="interactions" value="24"/>
</dbReference>
<keyword evidence="15" id="KW-0175">Coiled coil</keyword>
<dbReference type="GO" id="GO:0017148">
    <property type="term" value="P:negative regulation of translation"/>
    <property type="evidence" value="ECO:0007669"/>
    <property type="project" value="UniProtKB-ARBA"/>
</dbReference>
<evidence type="ECO:0000313" key="26">
    <source>
        <dbReference type="EnsemblMetazoa" id="XP_022664754"/>
    </source>
</evidence>
<feature type="repeat" description="NHL" evidence="23">
    <location>
        <begin position="464"/>
        <end position="505"/>
    </location>
</feature>
<proteinExistence type="inferred from homology"/>
<dbReference type="Gene3D" id="2.120.10.30">
    <property type="entry name" value="TolB, C-terminal domain"/>
    <property type="match status" value="3"/>
</dbReference>
<feature type="domain" description="B box-type" evidence="25">
    <location>
        <begin position="146"/>
        <end position="185"/>
    </location>
</feature>
<dbReference type="InterPro" id="IPR017907">
    <property type="entry name" value="Znf_RING_CS"/>
</dbReference>
<evidence type="ECO:0000256" key="19">
    <source>
        <dbReference type="ARBA" id="ARBA00042007"/>
    </source>
</evidence>
<keyword evidence="8" id="KW-0808">Transferase</keyword>
<dbReference type="Pfam" id="PF01436">
    <property type="entry name" value="NHL"/>
    <property type="match status" value="6"/>
</dbReference>
<dbReference type="PANTHER" id="PTHR24104:SF48">
    <property type="entry name" value="PROTEIN WECH"/>
    <property type="match status" value="1"/>
</dbReference>
<feature type="repeat" description="Filamin" evidence="22">
    <location>
        <begin position="346"/>
        <end position="447"/>
    </location>
</feature>
<keyword evidence="6" id="KW-0217">Developmental protein</keyword>
<evidence type="ECO:0000256" key="21">
    <source>
        <dbReference type="PROSITE-ProRule" id="PRU00024"/>
    </source>
</evidence>
<feature type="repeat" description="NHL" evidence="23">
    <location>
        <begin position="603"/>
        <end position="646"/>
    </location>
</feature>
<evidence type="ECO:0000256" key="14">
    <source>
        <dbReference type="ARBA" id="ARBA00022884"/>
    </source>
</evidence>
<dbReference type="InterPro" id="IPR013083">
    <property type="entry name" value="Znf_RING/FYVE/PHD"/>
</dbReference>
<dbReference type="FunFam" id="2.120.10.30:FF:000080">
    <property type="entry name" value="E3 ubiquitin-protein ligase TRIM71"/>
    <property type="match status" value="1"/>
</dbReference>
<dbReference type="InterPro" id="IPR017868">
    <property type="entry name" value="Filamin/ABP280_repeat-like"/>
</dbReference>
<dbReference type="SUPFAM" id="SSF57850">
    <property type="entry name" value="RING/U-box"/>
    <property type="match status" value="1"/>
</dbReference>
<keyword evidence="14" id="KW-0694">RNA-binding</keyword>
<evidence type="ECO:0000256" key="8">
    <source>
        <dbReference type="ARBA" id="ARBA00022679"/>
    </source>
</evidence>
<evidence type="ECO:0000256" key="9">
    <source>
        <dbReference type="ARBA" id="ARBA00022723"/>
    </source>
</evidence>
<protein>
    <recommendedName>
        <fullName evidence="17">E3 ubiquitin-protein ligase TRIM71</fullName>
        <ecNumber evidence="5">2.3.2.27</ecNumber>
    </recommendedName>
    <alternativeName>
        <fullName evidence="20">Protein lin-41 homolog</fullName>
    </alternativeName>
    <alternativeName>
        <fullName evidence="18">RING-type E3 ubiquitin transferase TRIM71</fullName>
    </alternativeName>
    <alternativeName>
        <fullName evidence="19">Tripartite motif-containing protein 71</fullName>
    </alternativeName>
</protein>
<dbReference type="SMART" id="SM00336">
    <property type="entry name" value="BBOX"/>
    <property type="match status" value="2"/>
</dbReference>
<dbReference type="PROSITE" id="PS50194">
    <property type="entry name" value="FILAMIN_REPEAT"/>
    <property type="match status" value="1"/>
</dbReference>
<dbReference type="GO" id="GO:0031047">
    <property type="term" value="P:regulatory ncRNA-mediated gene silencing"/>
    <property type="evidence" value="ECO:0007669"/>
    <property type="project" value="UniProtKB-KW"/>
</dbReference>
<dbReference type="Gene3D" id="3.30.40.10">
    <property type="entry name" value="Zinc/RING finger domain, C3HC4 (zinc finger)"/>
    <property type="match status" value="1"/>
</dbReference>
<dbReference type="SUPFAM" id="SSF63829">
    <property type="entry name" value="Calcium-dependent phosphotriesterase"/>
    <property type="match status" value="1"/>
</dbReference>
<dbReference type="RefSeq" id="XP_022664755.1">
    <property type="nucleotide sequence ID" value="XM_022809020.1"/>
</dbReference>
<dbReference type="Gene3D" id="3.30.160.60">
    <property type="entry name" value="Classic Zinc Finger"/>
    <property type="match status" value="1"/>
</dbReference>
<keyword evidence="27" id="KW-1185">Reference proteome</keyword>
<dbReference type="EnsemblMetazoa" id="XM_022809019">
    <property type="protein sequence ID" value="XP_022664754"/>
    <property type="gene ID" value="LOC111251908"/>
</dbReference>
<keyword evidence="7" id="KW-0963">Cytoplasm</keyword>
<dbReference type="GO" id="GO:0061630">
    <property type="term" value="F:ubiquitin protein ligase activity"/>
    <property type="evidence" value="ECO:0007669"/>
    <property type="project" value="UniProtKB-EC"/>
</dbReference>
<dbReference type="CDD" id="cd14954">
    <property type="entry name" value="NHL_TRIM71_like"/>
    <property type="match status" value="1"/>
</dbReference>
<evidence type="ECO:0000256" key="17">
    <source>
        <dbReference type="ARBA" id="ARBA00040205"/>
    </source>
</evidence>
<dbReference type="FunFam" id="2.120.10.30:FF:000025">
    <property type="entry name" value="E3 ubiquitin-protein ligase TRIM71"/>
    <property type="match status" value="1"/>
</dbReference>